<proteinExistence type="predicted"/>
<evidence type="ECO:0000259" key="7">
    <source>
        <dbReference type="PROSITE" id="PS50110"/>
    </source>
</evidence>
<dbReference type="PANTHER" id="PTHR43214">
    <property type="entry name" value="TWO-COMPONENT RESPONSE REGULATOR"/>
    <property type="match status" value="1"/>
</dbReference>
<keyword evidence="9" id="KW-1185">Reference proteome</keyword>
<dbReference type="InterPro" id="IPR011006">
    <property type="entry name" value="CheY-like_superfamily"/>
</dbReference>
<dbReference type="Pfam" id="PF00072">
    <property type="entry name" value="Response_reg"/>
    <property type="match status" value="1"/>
</dbReference>
<organism evidence="8 9">
    <name type="scientific">Chryseolinea lacunae</name>
    <dbReference type="NCBI Taxonomy" id="2801331"/>
    <lineage>
        <taxon>Bacteria</taxon>
        <taxon>Pseudomonadati</taxon>
        <taxon>Bacteroidota</taxon>
        <taxon>Cytophagia</taxon>
        <taxon>Cytophagales</taxon>
        <taxon>Fulvivirgaceae</taxon>
        <taxon>Chryseolinea</taxon>
    </lineage>
</organism>
<evidence type="ECO:0000256" key="2">
    <source>
        <dbReference type="ARBA" id="ARBA00023015"/>
    </source>
</evidence>
<gene>
    <name evidence="8" type="ORF">JI741_31595</name>
</gene>
<evidence type="ECO:0000313" key="8">
    <source>
        <dbReference type="EMBL" id="MBL0745821.1"/>
    </source>
</evidence>
<dbReference type="PROSITE" id="PS50043">
    <property type="entry name" value="HTH_LUXR_2"/>
    <property type="match status" value="1"/>
</dbReference>
<dbReference type="CDD" id="cd06170">
    <property type="entry name" value="LuxR_C_like"/>
    <property type="match status" value="1"/>
</dbReference>
<evidence type="ECO:0000256" key="5">
    <source>
        <dbReference type="PROSITE-ProRule" id="PRU00169"/>
    </source>
</evidence>
<dbReference type="InterPro" id="IPR001789">
    <property type="entry name" value="Sig_transdc_resp-reg_receiver"/>
</dbReference>
<dbReference type="InterPro" id="IPR000792">
    <property type="entry name" value="Tscrpt_reg_LuxR_C"/>
</dbReference>
<keyword evidence="2" id="KW-0805">Transcription regulation</keyword>
<dbReference type="Pfam" id="PF00196">
    <property type="entry name" value="GerE"/>
    <property type="match status" value="1"/>
</dbReference>
<dbReference type="SUPFAM" id="SSF52172">
    <property type="entry name" value="CheY-like"/>
    <property type="match status" value="1"/>
</dbReference>
<dbReference type="CDD" id="cd17535">
    <property type="entry name" value="REC_NarL-like"/>
    <property type="match status" value="1"/>
</dbReference>
<dbReference type="Proteomes" id="UP000613030">
    <property type="component" value="Unassembled WGS sequence"/>
</dbReference>
<dbReference type="InterPro" id="IPR039420">
    <property type="entry name" value="WalR-like"/>
</dbReference>
<evidence type="ECO:0000256" key="3">
    <source>
        <dbReference type="ARBA" id="ARBA00023125"/>
    </source>
</evidence>
<evidence type="ECO:0000256" key="4">
    <source>
        <dbReference type="ARBA" id="ARBA00023163"/>
    </source>
</evidence>
<dbReference type="PRINTS" id="PR00038">
    <property type="entry name" value="HTHLUXR"/>
</dbReference>
<dbReference type="InterPro" id="IPR058245">
    <property type="entry name" value="NreC/VraR/RcsB-like_REC"/>
</dbReference>
<accession>A0ABS1L5L5</accession>
<reference evidence="8 9" key="1">
    <citation type="submission" date="2021-01" db="EMBL/GenBank/DDBJ databases">
        <title>Chryseolinea sp. Jin1 Genome sequencing and assembly.</title>
        <authorList>
            <person name="Kim I."/>
        </authorList>
    </citation>
    <scope>NUCLEOTIDE SEQUENCE [LARGE SCALE GENOMIC DNA]</scope>
    <source>
        <strain evidence="8 9">Jin1</strain>
    </source>
</reference>
<dbReference type="RefSeq" id="WP_202016465.1">
    <property type="nucleotide sequence ID" value="NZ_JAERRB010000020.1"/>
</dbReference>
<keyword evidence="1 5" id="KW-0597">Phosphoprotein</keyword>
<dbReference type="EMBL" id="JAERRB010000020">
    <property type="protein sequence ID" value="MBL0745821.1"/>
    <property type="molecule type" value="Genomic_DNA"/>
</dbReference>
<evidence type="ECO:0000256" key="1">
    <source>
        <dbReference type="ARBA" id="ARBA00022553"/>
    </source>
</evidence>
<dbReference type="Gene3D" id="3.40.50.2300">
    <property type="match status" value="1"/>
</dbReference>
<keyword evidence="3" id="KW-0238">DNA-binding</keyword>
<name>A0ABS1L5L5_9BACT</name>
<comment type="caution">
    <text evidence="8">The sequence shown here is derived from an EMBL/GenBank/DDBJ whole genome shotgun (WGS) entry which is preliminary data.</text>
</comment>
<dbReference type="SUPFAM" id="SSF46894">
    <property type="entry name" value="C-terminal effector domain of the bipartite response regulators"/>
    <property type="match status" value="1"/>
</dbReference>
<keyword evidence="4" id="KW-0804">Transcription</keyword>
<dbReference type="SMART" id="SM00448">
    <property type="entry name" value="REC"/>
    <property type="match status" value="1"/>
</dbReference>
<feature type="domain" description="Response regulatory" evidence="7">
    <location>
        <begin position="6"/>
        <end position="122"/>
    </location>
</feature>
<sequence length="225" mass="25142">MDKKTKVLIADDHGLMRQGLISLLKDETDIDIVGTVESGESAVNLAKEKSPDVILMDIVMRGMTGIEATRWIKEQNPKIKIILISSEVSKDFITLGIKSGIDGYLPKDSDKETLLQAIHKVMQGERHFSAEITALVFEDFYLKEKVGKGLPTKKASELSKREEEVLVLIAEGKTLKQIAEMLFISVKTVETHKMHIQDKLGLNNTAQLVMYAIEHDLIAVNKKKT</sequence>
<feature type="modified residue" description="4-aspartylphosphate" evidence="5">
    <location>
        <position position="57"/>
    </location>
</feature>
<dbReference type="InterPro" id="IPR016032">
    <property type="entry name" value="Sig_transdc_resp-reg_C-effctor"/>
</dbReference>
<evidence type="ECO:0000313" key="9">
    <source>
        <dbReference type="Proteomes" id="UP000613030"/>
    </source>
</evidence>
<feature type="domain" description="HTH luxR-type" evidence="6">
    <location>
        <begin position="151"/>
        <end position="216"/>
    </location>
</feature>
<evidence type="ECO:0000259" key="6">
    <source>
        <dbReference type="PROSITE" id="PS50043"/>
    </source>
</evidence>
<dbReference type="SMART" id="SM00421">
    <property type="entry name" value="HTH_LUXR"/>
    <property type="match status" value="1"/>
</dbReference>
<protein>
    <submittedName>
        <fullName evidence="8">Response regulator transcription factor</fullName>
    </submittedName>
</protein>
<dbReference type="PANTHER" id="PTHR43214:SF41">
    <property type="entry name" value="NITRATE_NITRITE RESPONSE REGULATOR PROTEIN NARP"/>
    <property type="match status" value="1"/>
</dbReference>
<dbReference type="PROSITE" id="PS50110">
    <property type="entry name" value="RESPONSE_REGULATORY"/>
    <property type="match status" value="1"/>
</dbReference>